<evidence type="ECO:0008006" key="6">
    <source>
        <dbReference type="Google" id="ProtNLM"/>
    </source>
</evidence>
<dbReference type="Proteomes" id="UP001064782">
    <property type="component" value="Unassembled WGS sequence"/>
</dbReference>
<protein>
    <recommendedName>
        <fullName evidence="6">Secreted protein</fullName>
    </recommendedName>
</protein>
<dbReference type="EMBL" id="BRXE01000025">
    <property type="protein sequence ID" value="GLB83380.1"/>
    <property type="molecule type" value="Genomic_DNA"/>
</dbReference>
<keyword evidence="5" id="KW-1185">Reference proteome</keyword>
<dbReference type="EMBL" id="BRZI01000033">
    <property type="protein sequence ID" value="GLD31965.1"/>
    <property type="molecule type" value="Genomic_DNA"/>
</dbReference>
<sequence>MKHIEDRPVRGRIPRSRGAVTGLLLVLLGLWGALIPFVGPNFDFAYTPGQSWTAARGWLEVLPGVATAVGGLLLIASRSRAGGMLGGWLAALGGAWFVVGGAFAPLLGIGSVGDPVAATERKRAVLQIAYFSGLGVLIAFLAGAAVARLAVRLARDVRPVAQPVEAVPSQQYSGLVEPDRDAQQTDVLTTPREQYAPAGEAEPKRGLFRRHRTPVAHQ</sequence>
<evidence type="ECO:0000313" key="5">
    <source>
        <dbReference type="Proteomes" id="UP001064782"/>
    </source>
</evidence>
<evidence type="ECO:0000313" key="4">
    <source>
        <dbReference type="EMBL" id="GLD31965.1"/>
    </source>
</evidence>
<proteinExistence type="predicted"/>
<feature type="region of interest" description="Disordered" evidence="1">
    <location>
        <begin position="171"/>
        <end position="218"/>
    </location>
</feature>
<feature type="compositionally biased region" description="Basic residues" evidence="1">
    <location>
        <begin position="206"/>
        <end position="218"/>
    </location>
</feature>
<name>A0A9P3UVK7_9MYCO</name>
<accession>A0A9P3UVK7</accession>
<keyword evidence="2" id="KW-1133">Transmembrane helix</keyword>
<dbReference type="RefSeq" id="WP_236976181.1">
    <property type="nucleotide sequence ID" value="NZ_BRXE01000025.1"/>
</dbReference>
<feature type="transmembrane region" description="Helical" evidence="2">
    <location>
        <begin position="128"/>
        <end position="151"/>
    </location>
</feature>
<evidence type="ECO:0000256" key="2">
    <source>
        <dbReference type="SAM" id="Phobius"/>
    </source>
</evidence>
<feature type="transmembrane region" description="Helical" evidence="2">
    <location>
        <begin position="88"/>
        <end position="108"/>
    </location>
</feature>
<gene>
    <name evidence="4" type="ORF">Mkiyose1413_38480</name>
    <name evidence="3" type="ORF">SRL2020028_26360</name>
</gene>
<dbReference type="GeneID" id="83631125"/>
<comment type="caution">
    <text evidence="4">The sequence shown here is derived from an EMBL/GenBank/DDBJ whole genome shotgun (WGS) entry which is preliminary data.</text>
</comment>
<keyword evidence="2" id="KW-0812">Transmembrane</keyword>
<feature type="transmembrane region" description="Helical" evidence="2">
    <location>
        <begin position="20"/>
        <end position="38"/>
    </location>
</feature>
<organism evidence="4 5">
    <name type="scientific">Mycobacterium kiyosense</name>
    <dbReference type="NCBI Taxonomy" id="2871094"/>
    <lineage>
        <taxon>Bacteria</taxon>
        <taxon>Bacillati</taxon>
        <taxon>Actinomycetota</taxon>
        <taxon>Actinomycetes</taxon>
        <taxon>Mycobacteriales</taxon>
        <taxon>Mycobacteriaceae</taxon>
        <taxon>Mycobacterium</taxon>
    </lineage>
</organism>
<feature type="transmembrane region" description="Helical" evidence="2">
    <location>
        <begin position="58"/>
        <end position="76"/>
    </location>
</feature>
<reference evidence="4" key="1">
    <citation type="submission" date="2022-08" db="EMBL/GenBank/DDBJ databases">
        <title>Mycobacterium kiyosense sp. nov., scotochromogenic slow-glowing species isolated from respiratory specimens.</title>
        <authorList>
            <person name="Fukano H."/>
            <person name="Kazumi Y."/>
            <person name="Sakagami N."/>
            <person name="Ato M."/>
            <person name="Mitarai S."/>
            <person name="Hoshino Y."/>
        </authorList>
    </citation>
    <scope>NUCLEOTIDE SEQUENCE</scope>
    <source>
        <strain evidence="4">1413</strain>
        <strain evidence="3">SRL2020-028</strain>
    </source>
</reference>
<keyword evidence="2" id="KW-0472">Membrane</keyword>
<dbReference type="AlphaFoldDB" id="A0A9P3UVK7"/>
<evidence type="ECO:0000256" key="1">
    <source>
        <dbReference type="SAM" id="MobiDB-lite"/>
    </source>
</evidence>
<dbReference type="Proteomes" id="UP001165663">
    <property type="component" value="Unassembled WGS sequence"/>
</dbReference>
<evidence type="ECO:0000313" key="3">
    <source>
        <dbReference type="EMBL" id="GLB83380.1"/>
    </source>
</evidence>